<name>A0A2K5PVX0_CEBIM</name>
<sequence length="294" mass="30589">MARSYGGRVLAAVTLLGIAAAVLAALSAQLLFQLQAGRAELRGLRADGLGRELGAGPGLPEDAAGALLPLAAALAALVLVLAFTCLLLAALCGHLGAELARGPGPRRSDWFLYDCRLLRHVALGLFCCGVSVYLAALSIYALLLFEIETGAAAASILSSGALVLVAMLTHTLLRAARATRRGLHELSPPSFEDDLTRPPEVSKASPRAQPQQGTHRRTPYSTHPEPGDPLGSMATATAPAALGGGWESGLPAPRMHRTLSAGLGHWDGVTHEMHRMLSHRLGSMGSKGKDSTLV</sequence>
<keyword evidence="4" id="KW-1185">Reference proteome</keyword>
<dbReference type="Proteomes" id="UP000233040">
    <property type="component" value="Unassembled WGS sequence"/>
</dbReference>
<evidence type="ECO:0000313" key="4">
    <source>
        <dbReference type="Proteomes" id="UP000233040"/>
    </source>
</evidence>
<dbReference type="GeneTree" id="ENSGT00390000001907"/>
<reference evidence="3" key="2">
    <citation type="submission" date="2025-09" db="UniProtKB">
        <authorList>
            <consortium name="Ensembl"/>
        </authorList>
    </citation>
    <scope>IDENTIFICATION</scope>
</reference>
<accession>A0A2K5PVX0</accession>
<feature type="transmembrane region" description="Helical" evidence="2">
    <location>
        <begin position="151"/>
        <end position="173"/>
    </location>
</feature>
<organism evidence="3 4">
    <name type="scientific">Cebus imitator</name>
    <name type="common">Panamanian white-faced capuchin</name>
    <name type="synonym">Cebus capucinus imitator</name>
    <dbReference type="NCBI Taxonomy" id="2715852"/>
    <lineage>
        <taxon>Eukaryota</taxon>
        <taxon>Metazoa</taxon>
        <taxon>Chordata</taxon>
        <taxon>Craniata</taxon>
        <taxon>Vertebrata</taxon>
        <taxon>Euteleostomi</taxon>
        <taxon>Mammalia</taxon>
        <taxon>Eutheria</taxon>
        <taxon>Euarchontoglires</taxon>
        <taxon>Primates</taxon>
        <taxon>Haplorrhini</taxon>
        <taxon>Platyrrhini</taxon>
        <taxon>Cebidae</taxon>
        <taxon>Cebinae</taxon>
        <taxon>Cebus</taxon>
    </lineage>
</organism>
<evidence type="ECO:0000256" key="2">
    <source>
        <dbReference type="SAM" id="Phobius"/>
    </source>
</evidence>
<dbReference type="InterPro" id="IPR029201">
    <property type="entry name" value="Jiraiya"/>
</dbReference>
<protein>
    <submittedName>
        <fullName evidence="3">Transmembrane protein 221</fullName>
    </submittedName>
</protein>
<feature type="transmembrane region" description="Helical" evidence="2">
    <location>
        <begin position="121"/>
        <end position="145"/>
    </location>
</feature>
<dbReference type="Ensembl" id="ENSCCAT00000025181.1">
    <property type="protein sequence ID" value="ENSCCAP00000007805.1"/>
    <property type="gene ID" value="ENSCCAG00000021655.1"/>
</dbReference>
<dbReference type="Pfam" id="PF15038">
    <property type="entry name" value="Jiraiya"/>
    <property type="match status" value="1"/>
</dbReference>
<keyword evidence="2" id="KW-1133">Transmembrane helix</keyword>
<evidence type="ECO:0000256" key="1">
    <source>
        <dbReference type="SAM" id="MobiDB-lite"/>
    </source>
</evidence>
<dbReference type="KEGG" id="cimi:108284518"/>
<dbReference type="STRING" id="9516.ENSCCAP00000007805"/>
<dbReference type="AlphaFoldDB" id="A0A2K5PVX0"/>
<reference evidence="3" key="1">
    <citation type="submission" date="2025-08" db="UniProtKB">
        <authorList>
            <consortium name="Ensembl"/>
        </authorList>
    </citation>
    <scope>IDENTIFICATION</scope>
</reference>
<feature type="transmembrane region" description="Helical" evidence="2">
    <location>
        <begin position="67"/>
        <end position="100"/>
    </location>
</feature>
<feature type="region of interest" description="Disordered" evidence="1">
    <location>
        <begin position="185"/>
        <end position="236"/>
    </location>
</feature>
<evidence type="ECO:0000313" key="3">
    <source>
        <dbReference type="Ensembl" id="ENSCCAP00000007805.1"/>
    </source>
</evidence>
<dbReference type="InterPro" id="IPR053101">
    <property type="entry name" value="TM221"/>
</dbReference>
<dbReference type="OMA" id="CPRMHRT"/>
<keyword evidence="2" id="KW-0812">Transmembrane</keyword>
<dbReference type="GeneID" id="108284518"/>
<dbReference type="PANTHER" id="PTHR36132:SF1">
    <property type="entry name" value="TRANSMEMBRANE PROTEIN 221"/>
    <property type="match status" value="1"/>
</dbReference>
<dbReference type="PANTHER" id="PTHR36132">
    <property type="entry name" value="TRANSMEMBRANE PROTEIN 221"/>
    <property type="match status" value="1"/>
</dbReference>
<keyword evidence="2" id="KW-0472">Membrane</keyword>
<dbReference type="RefSeq" id="XP_017356737.1">
    <property type="nucleotide sequence ID" value="XM_017501248.2"/>
</dbReference>
<dbReference type="RefSeq" id="XP_037584694.1">
    <property type="nucleotide sequence ID" value="XM_037728766.1"/>
</dbReference>
<dbReference type="CTD" id="100130519"/>
<proteinExistence type="predicted"/>